<sequence length="250" mass="28282">MRELLRPMVGTHILLENKHGLQHTGVLSYLGSDYLSLMTADYEVRHVPYRKIKSVITDHTELAMPQGPGLDGPDTFQELLESMHNKVVKVDSDALAKTGILSEIDDRYISMLLDMKHMVHYRIRHITSFSEPVSKSEGTNSSSDSTDSSKSEQTSSHSDKSENDSEVAEQKASGEESQVLEFSSKNRSSSKDKQRHDSKRNSSEKNDSSLLLYIPRSSSDRKNRQSEDRHKSTGRRYKSSDSSKYARKAR</sequence>
<feature type="compositionally biased region" description="Basic and acidic residues" evidence="1">
    <location>
        <begin position="218"/>
        <end position="231"/>
    </location>
</feature>
<dbReference type="EMBL" id="CP104064">
    <property type="protein sequence ID" value="WAH36266.1"/>
    <property type="molecule type" value="Genomic_DNA"/>
</dbReference>
<feature type="region of interest" description="Disordered" evidence="1">
    <location>
        <begin position="131"/>
        <end position="250"/>
    </location>
</feature>
<evidence type="ECO:0000313" key="2">
    <source>
        <dbReference type="EMBL" id="WAH36266.1"/>
    </source>
</evidence>
<evidence type="ECO:0000313" key="3">
    <source>
        <dbReference type="EMBL" id="WAH39413.1"/>
    </source>
</evidence>
<evidence type="ECO:0000256" key="1">
    <source>
        <dbReference type="SAM" id="MobiDB-lite"/>
    </source>
</evidence>
<dbReference type="EMBL" id="CP104065">
    <property type="protein sequence ID" value="WAH39413.1"/>
    <property type="molecule type" value="Genomic_DNA"/>
</dbReference>
<feature type="compositionally biased region" description="Low complexity" evidence="1">
    <location>
        <begin position="135"/>
        <end position="156"/>
    </location>
</feature>
<evidence type="ECO:0008006" key="5">
    <source>
        <dbReference type="Google" id="ProtNLM"/>
    </source>
</evidence>
<evidence type="ECO:0000313" key="4">
    <source>
        <dbReference type="Proteomes" id="UP001164803"/>
    </source>
</evidence>
<feature type="compositionally biased region" description="Basic and acidic residues" evidence="1">
    <location>
        <begin position="189"/>
        <end position="207"/>
    </location>
</feature>
<dbReference type="Proteomes" id="UP001164803">
    <property type="component" value="Chromosome"/>
</dbReference>
<dbReference type="RefSeq" id="WP_268043588.1">
    <property type="nucleotide sequence ID" value="NZ_CP104064.1"/>
</dbReference>
<reference evidence="3" key="1">
    <citation type="submission" date="2022-08" db="EMBL/GenBank/DDBJ databases">
        <title>Alicyclobacillus dauci DSM2870, complete genome.</title>
        <authorList>
            <person name="Wang Q."/>
            <person name="Cai R."/>
            <person name="Wang Z."/>
        </authorList>
    </citation>
    <scope>NUCLEOTIDE SEQUENCE</scope>
    <source>
        <strain evidence="3">DSM 28700</strain>
        <plasmid evidence="3">unnamed1</plasmid>
    </source>
</reference>
<dbReference type="Proteomes" id="UP001164803">
    <property type="component" value="Plasmid unnamed1"/>
</dbReference>
<proteinExistence type="predicted"/>
<feature type="compositionally biased region" description="Basic and acidic residues" evidence="1">
    <location>
        <begin position="157"/>
        <end position="174"/>
    </location>
</feature>
<protein>
    <recommendedName>
        <fullName evidence="5">Spore coat protein B</fullName>
    </recommendedName>
</protein>
<keyword evidence="4" id="KW-1185">Reference proteome</keyword>
<accession>A0ABY6Z930</accession>
<geneLocation type="plasmid" evidence="3 4">
    <name>unnamed1</name>
</geneLocation>
<keyword evidence="3" id="KW-0614">Plasmid</keyword>
<organism evidence="3 4">
    <name type="scientific">Alicyclobacillus dauci</name>
    <dbReference type="NCBI Taxonomy" id="1475485"/>
    <lineage>
        <taxon>Bacteria</taxon>
        <taxon>Bacillati</taxon>
        <taxon>Bacillota</taxon>
        <taxon>Bacilli</taxon>
        <taxon>Bacillales</taxon>
        <taxon>Alicyclobacillaceae</taxon>
        <taxon>Alicyclobacillus</taxon>
    </lineage>
</organism>
<name>A0ABY6Z930_9BACL</name>
<gene>
    <name evidence="2" type="ORF">NZD86_18825</name>
    <name evidence="3" type="ORF">NZD86_23195</name>
</gene>